<evidence type="ECO:0000313" key="1">
    <source>
        <dbReference type="EMBL" id="KDR74759.1"/>
    </source>
</evidence>
<sequence>MSTIKLDHIELLVGPSNYETWKRGISQVLQGEGFWGHVEGDANLFAPFPVDPEPATPTAVTSADDLAAFRTWWTSDSKARTIIERRITPVTLSLLPHGVAVTARSVWEQLKVLYSRQDVMSQFELRDRLASAKLKDHRDLERYLGEFKTGRLRFIEMGIPYSEYDMVHSIIREHPGPHRQSGKCYHQSCT</sequence>
<evidence type="ECO:0000313" key="2">
    <source>
        <dbReference type="Proteomes" id="UP000027222"/>
    </source>
</evidence>
<dbReference type="HOGENOM" id="CLU_048314_1_1_1"/>
<proteinExistence type="predicted"/>
<reference evidence="2" key="1">
    <citation type="journal article" date="2014" name="Proc. Natl. Acad. Sci. U.S.A.">
        <title>Extensive sampling of basidiomycete genomes demonstrates inadequacy of the white-rot/brown-rot paradigm for wood decay fungi.</title>
        <authorList>
            <person name="Riley R."/>
            <person name="Salamov A.A."/>
            <person name="Brown D.W."/>
            <person name="Nagy L.G."/>
            <person name="Floudas D."/>
            <person name="Held B.W."/>
            <person name="Levasseur A."/>
            <person name="Lombard V."/>
            <person name="Morin E."/>
            <person name="Otillar R."/>
            <person name="Lindquist E.A."/>
            <person name="Sun H."/>
            <person name="LaButti K.M."/>
            <person name="Schmutz J."/>
            <person name="Jabbour D."/>
            <person name="Luo H."/>
            <person name="Baker S.E."/>
            <person name="Pisabarro A.G."/>
            <person name="Walton J.D."/>
            <person name="Blanchette R.A."/>
            <person name="Henrissat B."/>
            <person name="Martin F."/>
            <person name="Cullen D."/>
            <person name="Hibbett D.S."/>
            <person name="Grigoriev I.V."/>
        </authorList>
    </citation>
    <scope>NUCLEOTIDE SEQUENCE [LARGE SCALE GENOMIC DNA]</scope>
    <source>
        <strain evidence="2">CBS 339.88</strain>
    </source>
</reference>
<dbReference type="AlphaFoldDB" id="A0A067T488"/>
<accession>A0A067T488</accession>
<name>A0A067T488_GALM3</name>
<protein>
    <recommendedName>
        <fullName evidence="3">Retrotransposon Copia-like N-terminal domain-containing protein</fullName>
    </recommendedName>
</protein>
<dbReference type="Pfam" id="PF14223">
    <property type="entry name" value="Retrotran_gag_2"/>
    <property type="match status" value="1"/>
</dbReference>
<dbReference type="PANTHER" id="PTHR47481">
    <property type="match status" value="1"/>
</dbReference>
<keyword evidence="2" id="KW-1185">Reference proteome</keyword>
<dbReference type="Proteomes" id="UP000027222">
    <property type="component" value="Unassembled WGS sequence"/>
</dbReference>
<dbReference type="PANTHER" id="PTHR47481:SF22">
    <property type="entry name" value="RETROTRANSPOSON GAG DOMAIN-CONTAINING PROTEIN"/>
    <property type="match status" value="1"/>
</dbReference>
<gene>
    <name evidence="1" type="ORF">GALMADRAFT_211719</name>
</gene>
<dbReference type="STRING" id="685588.A0A067T488"/>
<organism evidence="1 2">
    <name type="scientific">Galerina marginata (strain CBS 339.88)</name>
    <dbReference type="NCBI Taxonomy" id="685588"/>
    <lineage>
        <taxon>Eukaryota</taxon>
        <taxon>Fungi</taxon>
        <taxon>Dikarya</taxon>
        <taxon>Basidiomycota</taxon>
        <taxon>Agaricomycotina</taxon>
        <taxon>Agaricomycetes</taxon>
        <taxon>Agaricomycetidae</taxon>
        <taxon>Agaricales</taxon>
        <taxon>Agaricineae</taxon>
        <taxon>Strophariaceae</taxon>
        <taxon>Galerina</taxon>
    </lineage>
</organism>
<evidence type="ECO:0008006" key="3">
    <source>
        <dbReference type="Google" id="ProtNLM"/>
    </source>
</evidence>
<dbReference type="OrthoDB" id="2939611at2759"/>
<dbReference type="EMBL" id="KL142382">
    <property type="protein sequence ID" value="KDR74759.1"/>
    <property type="molecule type" value="Genomic_DNA"/>
</dbReference>